<dbReference type="RefSeq" id="WP_248413471.1">
    <property type="nucleotide sequence ID" value="NZ_JALPQF010000013.1"/>
</dbReference>
<evidence type="ECO:0000313" key="3">
    <source>
        <dbReference type="EMBL" id="MCK8481606.1"/>
    </source>
</evidence>
<protein>
    <submittedName>
        <fullName evidence="3">SRPBCC domain-containing protein</fullName>
    </submittedName>
</protein>
<keyword evidence="4" id="KW-1185">Reference proteome</keyword>
<dbReference type="Pfam" id="PF08327">
    <property type="entry name" value="AHSA1"/>
    <property type="match status" value="1"/>
</dbReference>
<comment type="caution">
    <text evidence="3">The sequence shown here is derived from an EMBL/GenBank/DDBJ whole genome shotgun (WGS) entry which is preliminary data.</text>
</comment>
<dbReference type="SUPFAM" id="SSF55961">
    <property type="entry name" value="Bet v1-like"/>
    <property type="match status" value="1"/>
</dbReference>
<name>A0ABT0HB69_9FLAO</name>
<evidence type="ECO:0000259" key="2">
    <source>
        <dbReference type="Pfam" id="PF08327"/>
    </source>
</evidence>
<dbReference type="Proteomes" id="UP001203687">
    <property type="component" value="Unassembled WGS sequence"/>
</dbReference>
<dbReference type="InterPro" id="IPR023393">
    <property type="entry name" value="START-like_dom_sf"/>
</dbReference>
<comment type="similarity">
    <text evidence="1">Belongs to the AHA1 family.</text>
</comment>
<sequence length="144" mass="16893">MTVSEGPIVVSHLFNVSKATLWKAITNLEDMQQWFFENIPAFKPKLGFKAQFDVSSEDRVFPHVWEITEVKPLEKIVYNWTYETYKGNSFVTFELSEKDNQTMLTLTTTVTEDFPDDIPEFKRESCIGGWNYFIKERLAKYLNS</sequence>
<organism evidence="3 4">
    <name type="scientific">Psychroserpens algicola</name>
    <dbReference type="NCBI Taxonomy" id="1719034"/>
    <lineage>
        <taxon>Bacteria</taxon>
        <taxon>Pseudomonadati</taxon>
        <taxon>Bacteroidota</taxon>
        <taxon>Flavobacteriia</taxon>
        <taxon>Flavobacteriales</taxon>
        <taxon>Flavobacteriaceae</taxon>
        <taxon>Psychroserpens</taxon>
    </lineage>
</organism>
<accession>A0ABT0HB69</accession>
<evidence type="ECO:0000256" key="1">
    <source>
        <dbReference type="ARBA" id="ARBA00006817"/>
    </source>
</evidence>
<dbReference type="InterPro" id="IPR013538">
    <property type="entry name" value="ASHA1/2-like_C"/>
</dbReference>
<proteinExistence type="inferred from homology"/>
<evidence type="ECO:0000313" key="4">
    <source>
        <dbReference type="Proteomes" id="UP001203687"/>
    </source>
</evidence>
<dbReference type="EMBL" id="JALPQF010000013">
    <property type="protein sequence ID" value="MCK8481606.1"/>
    <property type="molecule type" value="Genomic_DNA"/>
</dbReference>
<dbReference type="CDD" id="cd07814">
    <property type="entry name" value="SRPBCC_CalC_Aha1-like"/>
    <property type="match status" value="1"/>
</dbReference>
<dbReference type="Gene3D" id="3.30.530.20">
    <property type="match status" value="1"/>
</dbReference>
<gene>
    <name evidence="3" type="ORF">MUY34_13325</name>
</gene>
<feature type="domain" description="Activator of Hsp90 ATPase homologue 1/2-like C-terminal" evidence="2">
    <location>
        <begin position="16"/>
        <end position="142"/>
    </location>
</feature>
<reference evidence="3" key="1">
    <citation type="submission" date="2022-04" db="EMBL/GenBank/DDBJ databases">
        <authorList>
            <person name="Ren T."/>
        </authorList>
    </citation>
    <scope>NUCLEOTIDE SEQUENCE</scope>
    <source>
        <strain evidence="3">F63249</strain>
    </source>
</reference>